<evidence type="ECO:0000256" key="1">
    <source>
        <dbReference type="ARBA" id="ARBA00006484"/>
    </source>
</evidence>
<keyword evidence="2" id="KW-0560">Oxidoreductase</keyword>
<keyword evidence="6" id="KW-1185">Reference proteome</keyword>
<dbReference type="Pfam" id="PF13561">
    <property type="entry name" value="adh_short_C2"/>
    <property type="match status" value="1"/>
</dbReference>
<name>A0ABX0BLK3_9PSEU</name>
<proteinExistence type="inferred from homology"/>
<sequence>MDTGLAGKVVIVTGATANIGRGIALAFAAEGAKVVVVGRDHDAGKRVTALALETGAAGAMWHAADVTERDAVAGMVSRTVSEFGVVDVLINNVGGNSPMTPFAGSTPEQWRADLDVNLISTLLCTHQVLPHMLEREYGRIVNIGSMAALIGDPHLAVYSAAKGAVHSFTRVLALETGGSGITVNAIAPYGTLPQDPAAETSSGSRFHPGTGMFGPRLRAGSGVHEGFRRSTALTRDFARPAEIGAAAVYLSSEHAAFITGQVLPVEGGVSLT</sequence>
<dbReference type="InterPro" id="IPR057326">
    <property type="entry name" value="KR_dom"/>
</dbReference>
<evidence type="ECO:0000313" key="6">
    <source>
        <dbReference type="Proteomes" id="UP000470404"/>
    </source>
</evidence>
<reference evidence="5 6" key="1">
    <citation type="submission" date="2020-01" db="EMBL/GenBank/DDBJ databases">
        <title>Insect and environment-associated Actinomycetes.</title>
        <authorList>
            <person name="Currrie C."/>
            <person name="Chevrette M."/>
            <person name="Carlson C."/>
            <person name="Stubbendieck R."/>
            <person name="Wendt-Pienkowski E."/>
        </authorList>
    </citation>
    <scope>NUCLEOTIDE SEQUENCE [LARGE SCALE GENOMIC DNA]</scope>
    <source>
        <strain evidence="5 6">SID8386</strain>
    </source>
</reference>
<dbReference type="PRINTS" id="PR00080">
    <property type="entry name" value="SDRFAMILY"/>
</dbReference>
<dbReference type="CDD" id="cd05233">
    <property type="entry name" value="SDR_c"/>
    <property type="match status" value="1"/>
</dbReference>
<dbReference type="PROSITE" id="PS00061">
    <property type="entry name" value="ADH_SHORT"/>
    <property type="match status" value="1"/>
</dbReference>
<dbReference type="EMBL" id="JAAGNC010000061">
    <property type="protein sequence ID" value="NEC55824.1"/>
    <property type="molecule type" value="Genomic_DNA"/>
</dbReference>
<dbReference type="Proteomes" id="UP000470404">
    <property type="component" value="Unassembled WGS sequence"/>
</dbReference>
<dbReference type="Gene3D" id="3.40.50.720">
    <property type="entry name" value="NAD(P)-binding Rossmann-like Domain"/>
    <property type="match status" value="1"/>
</dbReference>
<protein>
    <submittedName>
        <fullName evidence="5">SDR family oxidoreductase</fullName>
    </submittedName>
</protein>
<evidence type="ECO:0000259" key="4">
    <source>
        <dbReference type="SMART" id="SM00822"/>
    </source>
</evidence>
<dbReference type="PANTHER" id="PTHR42760:SF133">
    <property type="entry name" value="3-OXOACYL-[ACYL-CARRIER-PROTEIN] REDUCTASE"/>
    <property type="match status" value="1"/>
</dbReference>
<evidence type="ECO:0000313" key="5">
    <source>
        <dbReference type="EMBL" id="NEC55824.1"/>
    </source>
</evidence>
<evidence type="ECO:0000256" key="2">
    <source>
        <dbReference type="ARBA" id="ARBA00023002"/>
    </source>
</evidence>
<dbReference type="InterPro" id="IPR036291">
    <property type="entry name" value="NAD(P)-bd_dom_sf"/>
</dbReference>
<evidence type="ECO:0000256" key="3">
    <source>
        <dbReference type="RuleBase" id="RU000363"/>
    </source>
</evidence>
<dbReference type="RefSeq" id="WP_067581047.1">
    <property type="nucleotide sequence ID" value="NZ_JAAGNC010000061.1"/>
</dbReference>
<comment type="similarity">
    <text evidence="1 3">Belongs to the short-chain dehydrogenases/reductases (SDR) family.</text>
</comment>
<accession>A0ABX0BLK3</accession>
<dbReference type="PRINTS" id="PR00081">
    <property type="entry name" value="GDHRDH"/>
</dbReference>
<dbReference type="Pfam" id="PF00106">
    <property type="entry name" value="adh_short"/>
    <property type="match status" value="1"/>
</dbReference>
<feature type="domain" description="Ketoreductase" evidence="4">
    <location>
        <begin position="8"/>
        <end position="189"/>
    </location>
</feature>
<dbReference type="SUPFAM" id="SSF51735">
    <property type="entry name" value="NAD(P)-binding Rossmann-fold domains"/>
    <property type="match status" value="1"/>
</dbReference>
<dbReference type="InterPro" id="IPR002347">
    <property type="entry name" value="SDR_fam"/>
</dbReference>
<organism evidence="5 6">
    <name type="scientific">Amycolatopsis rubida</name>
    <dbReference type="NCBI Taxonomy" id="112413"/>
    <lineage>
        <taxon>Bacteria</taxon>
        <taxon>Bacillati</taxon>
        <taxon>Actinomycetota</taxon>
        <taxon>Actinomycetes</taxon>
        <taxon>Pseudonocardiales</taxon>
        <taxon>Pseudonocardiaceae</taxon>
        <taxon>Amycolatopsis</taxon>
    </lineage>
</organism>
<dbReference type="InterPro" id="IPR020904">
    <property type="entry name" value="Sc_DH/Rdtase_CS"/>
</dbReference>
<gene>
    <name evidence="5" type="ORF">G3I59_09540</name>
</gene>
<dbReference type="SMART" id="SM00822">
    <property type="entry name" value="PKS_KR"/>
    <property type="match status" value="1"/>
</dbReference>
<comment type="caution">
    <text evidence="5">The sequence shown here is derived from an EMBL/GenBank/DDBJ whole genome shotgun (WGS) entry which is preliminary data.</text>
</comment>
<dbReference type="PANTHER" id="PTHR42760">
    <property type="entry name" value="SHORT-CHAIN DEHYDROGENASES/REDUCTASES FAMILY MEMBER"/>
    <property type="match status" value="1"/>
</dbReference>